<name>A0A8T7M436_9CHLR</name>
<gene>
    <name evidence="2" type="ORF">HXX08_13365</name>
    <name evidence="3" type="ORF">OZ401_004672</name>
</gene>
<keyword evidence="2" id="KW-0413">Isomerase</keyword>
<evidence type="ECO:0000313" key="5">
    <source>
        <dbReference type="Proteomes" id="UP001431572"/>
    </source>
</evidence>
<evidence type="ECO:0000313" key="3">
    <source>
        <dbReference type="EMBL" id="WJW70164.1"/>
    </source>
</evidence>
<dbReference type="EMBL" id="CP128401">
    <property type="protein sequence ID" value="WJW70164.1"/>
    <property type="molecule type" value="Genomic_DNA"/>
</dbReference>
<evidence type="ECO:0000313" key="2">
    <source>
        <dbReference type="EMBL" id="NWJ46850.1"/>
    </source>
</evidence>
<dbReference type="SUPFAM" id="SSF51658">
    <property type="entry name" value="Xylose isomerase-like"/>
    <property type="match status" value="1"/>
</dbReference>
<keyword evidence="3" id="KW-0614">Plasmid</keyword>
<protein>
    <submittedName>
        <fullName evidence="2">Sugar phosphate isomerase/epimerase</fullName>
    </submittedName>
</protein>
<dbReference type="Gene3D" id="3.20.20.150">
    <property type="entry name" value="Divalent-metal-dependent TIM barrel enzymes"/>
    <property type="match status" value="1"/>
</dbReference>
<dbReference type="PANTHER" id="PTHR12110">
    <property type="entry name" value="HYDROXYPYRUVATE ISOMERASE"/>
    <property type="match status" value="1"/>
</dbReference>
<geneLocation type="plasmid" evidence="3 5">
    <name>unnamed1</name>
</geneLocation>
<dbReference type="EMBL" id="JACATZ010000001">
    <property type="protein sequence ID" value="NWJ46850.1"/>
    <property type="molecule type" value="Genomic_DNA"/>
</dbReference>
<reference evidence="3" key="2">
    <citation type="journal article" date="2024" name="Nature">
        <title>Anoxygenic phototroph of the Chloroflexota uses a type I reaction centre.</title>
        <authorList>
            <person name="Tsuji J.M."/>
            <person name="Shaw N.A."/>
            <person name="Nagashima S."/>
            <person name="Venkiteswaran J.J."/>
            <person name="Schiff S.L."/>
            <person name="Watanabe T."/>
            <person name="Fukui M."/>
            <person name="Hanada S."/>
            <person name="Tank M."/>
            <person name="Neufeld J.D."/>
        </authorList>
    </citation>
    <scope>NUCLEOTIDE SEQUENCE</scope>
    <source>
        <strain evidence="3">L227-S17</strain>
        <plasmid evidence="3 5">unnamed1</plasmid>
    </source>
</reference>
<evidence type="ECO:0000313" key="4">
    <source>
        <dbReference type="Proteomes" id="UP000521676"/>
    </source>
</evidence>
<accession>A0A8T7M436</accession>
<dbReference type="RefSeq" id="WP_341472043.1">
    <property type="nucleotide sequence ID" value="NZ_CP128401.1"/>
</dbReference>
<dbReference type="GO" id="GO:0016853">
    <property type="term" value="F:isomerase activity"/>
    <property type="evidence" value="ECO:0007669"/>
    <property type="project" value="UniProtKB-KW"/>
</dbReference>
<dbReference type="InterPro" id="IPR050312">
    <property type="entry name" value="IolE/XylAMocC-like"/>
</dbReference>
<evidence type="ECO:0000259" key="1">
    <source>
        <dbReference type="Pfam" id="PF01261"/>
    </source>
</evidence>
<reference evidence="2 4" key="1">
    <citation type="submission" date="2020-06" db="EMBL/GenBank/DDBJ databases">
        <title>Anoxygenic phototrophic Chloroflexota member uses a Type I reaction center.</title>
        <authorList>
            <person name="Tsuji J.M."/>
            <person name="Shaw N.A."/>
            <person name="Nagashima S."/>
            <person name="Venkiteswaran J."/>
            <person name="Schiff S.L."/>
            <person name="Hanada S."/>
            <person name="Tank M."/>
            <person name="Neufeld J.D."/>
        </authorList>
    </citation>
    <scope>NUCLEOTIDE SEQUENCE [LARGE SCALE GENOMIC DNA]</scope>
    <source>
        <strain evidence="2">L227-S17</strain>
    </source>
</reference>
<dbReference type="Proteomes" id="UP001431572">
    <property type="component" value="Plasmid unnamed1"/>
</dbReference>
<dbReference type="InterPro" id="IPR036237">
    <property type="entry name" value="Xyl_isomerase-like_sf"/>
</dbReference>
<dbReference type="Pfam" id="PF01261">
    <property type="entry name" value="AP_endonuc_2"/>
    <property type="match status" value="1"/>
</dbReference>
<dbReference type="AlphaFoldDB" id="A0A8T7M436"/>
<organism evidence="2 4">
    <name type="scientific">Candidatus Chlorohelix allophototropha</name>
    <dbReference type="NCBI Taxonomy" id="3003348"/>
    <lineage>
        <taxon>Bacteria</taxon>
        <taxon>Bacillati</taxon>
        <taxon>Chloroflexota</taxon>
        <taxon>Chloroflexia</taxon>
        <taxon>Candidatus Chloroheliales</taxon>
        <taxon>Candidatus Chloroheliaceae</taxon>
        <taxon>Candidatus Chlorohelix</taxon>
    </lineage>
</organism>
<dbReference type="InterPro" id="IPR013022">
    <property type="entry name" value="Xyl_isomerase-like_TIM-brl"/>
</dbReference>
<sequence length="292" mass="33499">MKIGFINACLSELTFEEQLKWAHANGFGYIEIHTAPRTLKVNLKKIAADKGEAHRFKELLAEYELTVSSFLLGGHHLHPDKERRIASQQHLKDMILAAEALDVPYVTTFIGRDHRLTVKDNYELVKQNWLELMRFAEAHGRKIAIENCPMLEEWPGGYNIAFSPENWEEIFNLIPSDSLGLNFDPSHLAWLGIDYIAALKNFASKVFLTQAKDTEVMQDKLNQKGILGEGWWRYRLPGLGQVDWGKFINTLYELGYDGPVTIEHEDPVWEGSLDKIQRGLAFSHKYLSQFLV</sequence>
<feature type="domain" description="Xylose isomerase-like TIM barrel" evidence="1">
    <location>
        <begin position="19"/>
        <end position="282"/>
    </location>
</feature>
<dbReference type="Proteomes" id="UP000521676">
    <property type="component" value="Unassembled WGS sequence"/>
</dbReference>
<keyword evidence="5" id="KW-1185">Reference proteome</keyword>
<dbReference type="PANTHER" id="PTHR12110:SF21">
    <property type="entry name" value="XYLOSE ISOMERASE-LIKE TIM BARREL DOMAIN-CONTAINING PROTEIN"/>
    <property type="match status" value="1"/>
</dbReference>
<proteinExistence type="predicted"/>